<evidence type="ECO:0000313" key="3">
    <source>
        <dbReference type="Proteomes" id="UP000230423"/>
    </source>
</evidence>
<dbReference type="OrthoDB" id="346910at2759"/>
<dbReference type="PROSITE" id="PS51228">
    <property type="entry name" value="ACB_2"/>
    <property type="match status" value="1"/>
</dbReference>
<dbReference type="SUPFAM" id="SSF47027">
    <property type="entry name" value="Acyl-CoA binding protein"/>
    <property type="match status" value="1"/>
</dbReference>
<dbReference type="PRINTS" id="PR00689">
    <property type="entry name" value="ACOABINDINGP"/>
</dbReference>
<evidence type="ECO:0000313" key="2">
    <source>
        <dbReference type="EMBL" id="PIO52867.1"/>
    </source>
</evidence>
<dbReference type="EMBL" id="KZ424531">
    <property type="protein sequence ID" value="PIO52867.1"/>
    <property type="molecule type" value="Genomic_DNA"/>
</dbReference>
<feature type="non-terminal residue" evidence="2">
    <location>
        <position position="71"/>
    </location>
</feature>
<dbReference type="InterPro" id="IPR014352">
    <property type="entry name" value="FERM/acyl-CoA-bd_prot_sf"/>
</dbReference>
<evidence type="ECO:0000259" key="1">
    <source>
        <dbReference type="PROSITE" id="PS51228"/>
    </source>
</evidence>
<proteinExistence type="predicted"/>
<reference evidence="2 3" key="1">
    <citation type="submission" date="2015-09" db="EMBL/GenBank/DDBJ databases">
        <title>Draft genome of the parasitic nematode Teladorsagia circumcincta isolate WARC Sus (inbred).</title>
        <authorList>
            <person name="Mitreva M."/>
        </authorList>
    </citation>
    <scope>NUCLEOTIDE SEQUENCE [LARGE SCALE GENOMIC DNA]</scope>
    <source>
        <strain evidence="2 3">S</strain>
    </source>
</reference>
<name>A0A2G9T4I5_TELCI</name>
<organism evidence="2 3">
    <name type="scientific">Teladorsagia circumcincta</name>
    <name type="common">Brown stomach worm</name>
    <name type="synonym">Ostertagia circumcincta</name>
    <dbReference type="NCBI Taxonomy" id="45464"/>
    <lineage>
        <taxon>Eukaryota</taxon>
        <taxon>Metazoa</taxon>
        <taxon>Ecdysozoa</taxon>
        <taxon>Nematoda</taxon>
        <taxon>Chromadorea</taxon>
        <taxon>Rhabditida</taxon>
        <taxon>Rhabditina</taxon>
        <taxon>Rhabditomorpha</taxon>
        <taxon>Strongyloidea</taxon>
        <taxon>Trichostrongylidae</taxon>
        <taxon>Teladorsagia</taxon>
    </lineage>
</organism>
<gene>
    <name evidence="2" type="ORF">TELCIR_25820</name>
</gene>
<dbReference type="Proteomes" id="UP000230423">
    <property type="component" value="Unassembled WGS sequence"/>
</dbReference>
<accession>A0A2G9T4I5</accession>
<dbReference type="AlphaFoldDB" id="A0A2G9T4I5"/>
<dbReference type="InterPro" id="IPR000582">
    <property type="entry name" value="Acyl-CoA-binding_protein"/>
</dbReference>
<dbReference type="Gene3D" id="1.20.80.10">
    <property type="match status" value="1"/>
</dbReference>
<dbReference type="Pfam" id="PF00887">
    <property type="entry name" value="ACBP"/>
    <property type="match status" value="1"/>
</dbReference>
<dbReference type="InterPro" id="IPR035984">
    <property type="entry name" value="Acyl-CoA-binding_sf"/>
</dbReference>
<keyword evidence="3" id="KW-1185">Reference proteome</keyword>
<sequence>MGLVSRDHLSKLGAITSDEVKDEMKWTGMNFDIAAEEMRRLKKDPTDEEKLILYGLYKHSIHGNIPPQDIY</sequence>
<dbReference type="GO" id="GO:0000062">
    <property type="term" value="F:fatty-acyl-CoA binding"/>
    <property type="evidence" value="ECO:0007669"/>
    <property type="project" value="InterPro"/>
</dbReference>
<protein>
    <recommendedName>
        <fullName evidence="1">ACB domain-containing protein</fullName>
    </recommendedName>
</protein>
<feature type="domain" description="ACB" evidence="1">
    <location>
        <begin position="27"/>
        <end position="71"/>
    </location>
</feature>